<protein>
    <submittedName>
        <fullName evidence="1">Uncharacterized protein</fullName>
    </submittedName>
</protein>
<sequence>MQSGSEEKLLKKIMVTYLHMENWILLEYTKKFQIKMDESKKEFNNSFFLEES</sequence>
<name>A0A0N0U2N4_9HYME</name>
<proteinExistence type="predicted"/>
<dbReference type="EMBL" id="KQ436195">
    <property type="protein sequence ID" value="KOX67401.1"/>
    <property type="molecule type" value="Genomic_DNA"/>
</dbReference>
<reference evidence="1 2" key="1">
    <citation type="submission" date="2015-07" db="EMBL/GenBank/DDBJ databases">
        <title>The genome of Melipona quadrifasciata.</title>
        <authorList>
            <person name="Pan H."/>
            <person name="Kapheim K."/>
        </authorList>
    </citation>
    <scope>NUCLEOTIDE SEQUENCE [LARGE SCALE GENOMIC DNA]</scope>
    <source>
        <strain evidence="1">0111107301</strain>
        <tissue evidence="1">Whole body</tissue>
    </source>
</reference>
<evidence type="ECO:0000313" key="2">
    <source>
        <dbReference type="Proteomes" id="UP000053105"/>
    </source>
</evidence>
<dbReference type="AlphaFoldDB" id="A0A0N0U2N4"/>
<gene>
    <name evidence="1" type="ORF">WN51_11114</name>
</gene>
<accession>A0A0N0U2N4</accession>
<organism evidence="1 2">
    <name type="scientific">Melipona quadrifasciata</name>
    <dbReference type="NCBI Taxonomy" id="166423"/>
    <lineage>
        <taxon>Eukaryota</taxon>
        <taxon>Metazoa</taxon>
        <taxon>Ecdysozoa</taxon>
        <taxon>Arthropoda</taxon>
        <taxon>Hexapoda</taxon>
        <taxon>Insecta</taxon>
        <taxon>Pterygota</taxon>
        <taxon>Neoptera</taxon>
        <taxon>Endopterygota</taxon>
        <taxon>Hymenoptera</taxon>
        <taxon>Apocrita</taxon>
        <taxon>Aculeata</taxon>
        <taxon>Apoidea</taxon>
        <taxon>Anthophila</taxon>
        <taxon>Apidae</taxon>
        <taxon>Melipona</taxon>
    </lineage>
</organism>
<keyword evidence="2" id="KW-1185">Reference proteome</keyword>
<evidence type="ECO:0000313" key="1">
    <source>
        <dbReference type="EMBL" id="KOX67401.1"/>
    </source>
</evidence>
<dbReference type="Proteomes" id="UP000053105">
    <property type="component" value="Unassembled WGS sequence"/>
</dbReference>